<reference evidence="2" key="1">
    <citation type="journal article" date="2012" name="G3 (Bethesda)">
        <title>Pichia sorbitophila, an interspecies yeast hybrid reveals early steps of genome resolution following polyploidization.</title>
        <authorList>
            <person name="Leh Louis V."/>
            <person name="Despons L."/>
            <person name="Friedrich A."/>
            <person name="Martin T."/>
            <person name="Durrens P."/>
            <person name="Casaregola S."/>
            <person name="Neuveglise C."/>
            <person name="Fairhead C."/>
            <person name="Marck C."/>
            <person name="Cruz J.A."/>
            <person name="Straub M.L."/>
            <person name="Kugler V."/>
            <person name="Sacerdot C."/>
            <person name="Uzunov Z."/>
            <person name="Thierry A."/>
            <person name="Weiss S."/>
            <person name="Bleykasten C."/>
            <person name="De Montigny J."/>
            <person name="Jacques N."/>
            <person name="Jung P."/>
            <person name="Lemaire M."/>
            <person name="Mallet S."/>
            <person name="Morel G."/>
            <person name="Richard G.F."/>
            <person name="Sarkar A."/>
            <person name="Savel G."/>
            <person name="Schacherer J."/>
            <person name="Seret M.L."/>
            <person name="Talla E."/>
            <person name="Samson G."/>
            <person name="Jubin C."/>
            <person name="Poulain J."/>
            <person name="Vacherie B."/>
            <person name="Barbe V."/>
            <person name="Pelletier E."/>
            <person name="Sherman D.J."/>
            <person name="Westhof E."/>
            <person name="Weissenbach J."/>
            <person name="Baret P.V."/>
            <person name="Wincker P."/>
            <person name="Gaillardin C."/>
            <person name="Dujon B."/>
            <person name="Souciet J.L."/>
        </authorList>
    </citation>
    <scope>NUCLEOTIDE SEQUENCE [LARGE SCALE GENOMIC DNA]</scope>
    <source>
        <strain evidence="2">CBS 270.75 / DBVPG 7215 / KCTC 17166 / NRRL Y-17582</strain>
    </source>
</reference>
<dbReference type="FunFam" id="3.40.50.1000:FF:000165">
    <property type="entry name" value="HAD superfamily phosphatase"/>
    <property type="match status" value="1"/>
</dbReference>
<evidence type="ECO:0000313" key="1">
    <source>
        <dbReference type="EMBL" id="AET37561.1"/>
    </source>
</evidence>
<proteinExistence type="predicted"/>
<dbReference type="GO" id="GO:0031314">
    <property type="term" value="C:extrinsic component of mitochondrial inner membrane"/>
    <property type="evidence" value="ECO:0007669"/>
    <property type="project" value="EnsemblFungi"/>
</dbReference>
<dbReference type="PANTHER" id="PTHR19288">
    <property type="entry name" value="4-NITROPHENYLPHOSPHATASE-RELATED"/>
    <property type="match status" value="1"/>
</dbReference>
<dbReference type="STRING" id="931890.G8JN97"/>
<dbReference type="InterPro" id="IPR027706">
    <property type="entry name" value="PGP_Pase"/>
</dbReference>
<dbReference type="SUPFAM" id="SSF56784">
    <property type="entry name" value="HAD-like"/>
    <property type="match status" value="1"/>
</dbReference>
<organism evidence="1 2">
    <name type="scientific">Eremothecium cymbalariae (strain CBS 270.75 / DBVPG 7215 / KCTC 17166 / NRRL Y-17582)</name>
    <name type="common">Yeast</name>
    <dbReference type="NCBI Taxonomy" id="931890"/>
    <lineage>
        <taxon>Eukaryota</taxon>
        <taxon>Fungi</taxon>
        <taxon>Dikarya</taxon>
        <taxon>Ascomycota</taxon>
        <taxon>Saccharomycotina</taxon>
        <taxon>Saccharomycetes</taxon>
        <taxon>Saccharomycetales</taxon>
        <taxon>Saccharomycetaceae</taxon>
        <taxon>Eremothecium</taxon>
    </lineage>
</organism>
<dbReference type="PANTHER" id="PTHR19288:SF25">
    <property type="entry name" value="PHOSPHATIDYLGLYCEROPHOSPHATASE GEP4, MITOCHONDRIAL"/>
    <property type="match status" value="1"/>
</dbReference>
<dbReference type="GeneID" id="11469685"/>
<dbReference type="OMA" id="MLMANMM"/>
<dbReference type="FunCoup" id="G8JN97">
    <property type="interactions" value="48"/>
</dbReference>
<keyword evidence="2" id="KW-1185">Reference proteome</keyword>
<dbReference type="GO" id="GO:0032049">
    <property type="term" value="P:cardiolipin biosynthetic process"/>
    <property type="evidence" value="ECO:0007669"/>
    <property type="project" value="EnsemblFungi"/>
</dbReference>
<sequence>MVLEFNLSGTLNALKLLWNPKLCLPKTVISNFGELTVPLHSEIKAVVLDKDNCFAYPHDDKVWPEYDNVWKRLLIAYPDSHLLIVSNTAGTNVDAEHKQAQMLEANTGVHVLRHATKKPGCKDEVFKYFYDKQIVKSPSEIAIVGDRLFTDIVMANMMGSYSIWIKDGVKPSNSPFVLLEHKLYDLLNPGN</sequence>
<dbReference type="HOGENOM" id="CLU_056221_3_2_1"/>
<dbReference type="GO" id="GO:0005759">
    <property type="term" value="C:mitochondrial matrix"/>
    <property type="evidence" value="ECO:0007669"/>
    <property type="project" value="EnsemblFungi"/>
</dbReference>
<dbReference type="EMBL" id="CP002497">
    <property type="protein sequence ID" value="AET37561.1"/>
    <property type="molecule type" value="Genomic_DNA"/>
</dbReference>
<evidence type="ECO:0000313" key="2">
    <source>
        <dbReference type="Proteomes" id="UP000006790"/>
    </source>
</evidence>
<dbReference type="NCBIfam" id="TIGR01668">
    <property type="entry name" value="YqeG_hyp_ppase"/>
    <property type="match status" value="1"/>
</dbReference>
<dbReference type="InParanoid" id="G8JN97"/>
<dbReference type="InterPro" id="IPR023214">
    <property type="entry name" value="HAD_sf"/>
</dbReference>
<dbReference type="Gene3D" id="3.40.50.1000">
    <property type="entry name" value="HAD superfamily/HAD-like"/>
    <property type="match status" value="1"/>
</dbReference>
<dbReference type="OrthoDB" id="198652at2759"/>
<dbReference type="RefSeq" id="XP_003644378.1">
    <property type="nucleotide sequence ID" value="XM_003644330.1"/>
</dbReference>
<dbReference type="InterPro" id="IPR010021">
    <property type="entry name" value="PGPP1/Gep4"/>
</dbReference>
<dbReference type="AlphaFoldDB" id="G8JN97"/>
<dbReference type="KEGG" id="erc:Ecym_1326"/>
<dbReference type="Pfam" id="PF09419">
    <property type="entry name" value="PGP_phosphatase"/>
    <property type="match status" value="1"/>
</dbReference>
<protein>
    <recommendedName>
        <fullName evidence="3">Phosphatidylglycerophosphatase GEP4, mitochondrial</fullName>
    </recommendedName>
</protein>
<gene>
    <name evidence="1" type="ordered locus">Ecym_1326</name>
</gene>
<dbReference type="InterPro" id="IPR036412">
    <property type="entry name" value="HAD-like_sf"/>
</dbReference>
<dbReference type="GO" id="GO:0008962">
    <property type="term" value="F:phosphatidylglycerophosphatase activity"/>
    <property type="evidence" value="ECO:0007669"/>
    <property type="project" value="EnsemblFungi"/>
</dbReference>
<dbReference type="eggNOG" id="KOG2961">
    <property type="taxonomic scope" value="Eukaryota"/>
</dbReference>
<accession>G8JN97</accession>
<evidence type="ECO:0008006" key="3">
    <source>
        <dbReference type="Google" id="ProtNLM"/>
    </source>
</evidence>
<name>G8JN97_ERECY</name>
<dbReference type="Proteomes" id="UP000006790">
    <property type="component" value="Chromosome 1"/>
</dbReference>